<organism evidence="6 7">
    <name type="scientific">Paenibacillus apiarius</name>
    <dbReference type="NCBI Taxonomy" id="46240"/>
    <lineage>
        <taxon>Bacteria</taxon>
        <taxon>Bacillati</taxon>
        <taxon>Bacillota</taxon>
        <taxon>Bacilli</taxon>
        <taxon>Bacillales</taxon>
        <taxon>Paenibacillaceae</taxon>
        <taxon>Paenibacillus</taxon>
    </lineage>
</organism>
<evidence type="ECO:0000256" key="4">
    <source>
        <dbReference type="SAM" id="Phobius"/>
    </source>
</evidence>
<comment type="caution">
    <text evidence="6">The sequence shown here is derived from an EMBL/GenBank/DDBJ whole genome shotgun (WGS) entry which is preliminary data.</text>
</comment>
<keyword evidence="4" id="KW-0812">Transmembrane</keyword>
<sequence>MRWNHFKSKLLFKYILSYLSIFLVPLIIMTVIIYENAVSNLRSEIEQSGISHLEQAKLNIDGRMAELSDIAARISFDGKLTPYMVRHFYYSGEAIEALDKYKANSSIINELFLYFRGDDIIYSSRGLMSIDTLVDHSFPFMNWNKETFVKDLNSVHIPTLRPSDSVAVNNQYGKDRLLAYLVPIPPNQTYSHGTVLYFIEESMLTGLMDSVLGNFKGNAYIFDMDGHALAATSRGDEMTEADMAKLASMPPGIHSATFGNVDHSVVAVKSEANGWTYVTAMPSEQFFGRVVHIQTFIFLIFGVVLIFGSILAVQLARRQYHPIRDLMEFAKLKTNPDNVLPSGKSELEWIRETLLSYRNQVDLQEPYARNQCLLTLLKHGASSRQEAEDMLRMIGVSMPGNRWFVIIVAWDYSEVLPLSTRNRGTLLQKLAELQRSDAQAAVYGVELSQPDQLALIVSLPADEAEKEQFRMEAVVEELQRAVLEHAQVVPTMGVGGCHAGPEHVNQSYIEAASALEYRIVNGKGSVTFFTHLSHERDHHFWIAKDSLIKLAQSLKQGNANVAVATIGALFSRLHSQDMPIALLRCMCFDLLNTVLKAASELGLAEMAQRVPDLAGFETLEQLEAKLCELALYICGQVEQLQETEQRSLADEVIAYIEQHYTDYELSLERLAGIYRVSVSYLSRSIKEKSGRTFSQYVWQLRMDDVVHQLKSGDEPLKDIILRVGYLDVPNFIRKFKKETGYTPGQYRKLYGAGEASADLDEDGMKTIV</sequence>
<dbReference type="SMART" id="SM00342">
    <property type="entry name" value="HTH_ARAC"/>
    <property type="match status" value="1"/>
</dbReference>
<proteinExistence type="predicted"/>
<protein>
    <submittedName>
        <fullName evidence="6">Helix-turn-helix domain-containing protein</fullName>
    </submittedName>
</protein>
<dbReference type="InterPro" id="IPR018060">
    <property type="entry name" value="HTH_AraC"/>
</dbReference>
<dbReference type="Pfam" id="PF12833">
    <property type="entry name" value="HTH_18"/>
    <property type="match status" value="1"/>
</dbReference>
<dbReference type="SUPFAM" id="SSF46689">
    <property type="entry name" value="Homeodomain-like"/>
    <property type="match status" value="1"/>
</dbReference>
<keyword evidence="4" id="KW-0472">Membrane</keyword>
<feature type="domain" description="HTH araC/xylS-type" evidence="5">
    <location>
        <begin position="650"/>
        <end position="749"/>
    </location>
</feature>
<feature type="transmembrane region" description="Helical" evidence="4">
    <location>
        <begin position="296"/>
        <end position="316"/>
    </location>
</feature>
<evidence type="ECO:0000259" key="5">
    <source>
        <dbReference type="PROSITE" id="PS01124"/>
    </source>
</evidence>
<dbReference type="PANTHER" id="PTHR43280">
    <property type="entry name" value="ARAC-FAMILY TRANSCRIPTIONAL REGULATOR"/>
    <property type="match status" value="1"/>
</dbReference>
<dbReference type="PROSITE" id="PS00041">
    <property type="entry name" value="HTH_ARAC_FAMILY_1"/>
    <property type="match status" value="1"/>
</dbReference>
<dbReference type="EMBL" id="JAMDLW010000011">
    <property type="protein sequence ID" value="MCY9520032.1"/>
    <property type="molecule type" value="Genomic_DNA"/>
</dbReference>
<keyword evidence="3" id="KW-0804">Transcription</keyword>
<keyword evidence="1" id="KW-0805">Transcription regulation</keyword>
<evidence type="ECO:0000256" key="3">
    <source>
        <dbReference type="ARBA" id="ARBA00023163"/>
    </source>
</evidence>
<dbReference type="Pfam" id="PF17853">
    <property type="entry name" value="GGDEF_2"/>
    <property type="match status" value="1"/>
</dbReference>
<dbReference type="InterPro" id="IPR018062">
    <property type="entry name" value="HTH_AraC-typ_CS"/>
</dbReference>
<dbReference type="PANTHER" id="PTHR43280:SF2">
    <property type="entry name" value="HTH-TYPE TRANSCRIPTIONAL REGULATOR EXSA"/>
    <property type="match status" value="1"/>
</dbReference>
<dbReference type="Gene3D" id="1.10.10.60">
    <property type="entry name" value="Homeodomain-like"/>
    <property type="match status" value="2"/>
</dbReference>
<keyword evidence="4" id="KW-1133">Transmembrane helix</keyword>
<evidence type="ECO:0000313" key="7">
    <source>
        <dbReference type="Proteomes" id="UP001207626"/>
    </source>
</evidence>
<name>A0ABT4DRN7_9BACL</name>
<evidence type="ECO:0000313" key="6">
    <source>
        <dbReference type="EMBL" id="MCY9520032.1"/>
    </source>
</evidence>
<gene>
    <name evidence="6" type="ORF">M5X09_10095</name>
</gene>
<reference evidence="6 7" key="1">
    <citation type="submission" date="2022-05" db="EMBL/GenBank/DDBJ databases">
        <title>Genome Sequencing of Bee-Associated Microbes.</title>
        <authorList>
            <person name="Dunlap C."/>
        </authorList>
    </citation>
    <scope>NUCLEOTIDE SEQUENCE [LARGE SCALE GENOMIC DNA]</scope>
    <source>
        <strain evidence="6 7">NRRL NRS-1438</strain>
    </source>
</reference>
<dbReference type="Proteomes" id="UP001207626">
    <property type="component" value="Unassembled WGS sequence"/>
</dbReference>
<evidence type="ECO:0000256" key="2">
    <source>
        <dbReference type="ARBA" id="ARBA00023125"/>
    </source>
</evidence>
<dbReference type="InterPro" id="IPR041522">
    <property type="entry name" value="CdaR_GGDEF"/>
</dbReference>
<dbReference type="InterPro" id="IPR009057">
    <property type="entry name" value="Homeodomain-like_sf"/>
</dbReference>
<feature type="transmembrane region" description="Helical" evidence="4">
    <location>
        <begin position="12"/>
        <end position="34"/>
    </location>
</feature>
<keyword evidence="2" id="KW-0238">DNA-binding</keyword>
<keyword evidence="7" id="KW-1185">Reference proteome</keyword>
<dbReference type="RefSeq" id="WP_087434422.1">
    <property type="nucleotide sequence ID" value="NZ_JAMDLV010000031.1"/>
</dbReference>
<dbReference type="PROSITE" id="PS01124">
    <property type="entry name" value="HTH_ARAC_FAMILY_2"/>
    <property type="match status" value="1"/>
</dbReference>
<accession>A0ABT4DRN7</accession>
<evidence type="ECO:0000256" key="1">
    <source>
        <dbReference type="ARBA" id="ARBA00023015"/>
    </source>
</evidence>